<proteinExistence type="predicted"/>
<dbReference type="EMBL" id="CP036261">
    <property type="protein sequence ID" value="QDS91232.1"/>
    <property type="molecule type" value="Genomic_DNA"/>
</dbReference>
<keyword evidence="1" id="KW-0479">Metal-binding</keyword>
<dbReference type="SMART" id="SM00240">
    <property type="entry name" value="FHA"/>
    <property type="match status" value="1"/>
</dbReference>
<feature type="domain" description="FHA" evidence="6">
    <location>
        <begin position="409"/>
        <end position="473"/>
    </location>
</feature>
<dbReference type="InterPro" id="IPR008984">
    <property type="entry name" value="SMAD_FHA_dom_sf"/>
</dbReference>
<dbReference type="CDD" id="cd00060">
    <property type="entry name" value="FHA"/>
    <property type="match status" value="1"/>
</dbReference>
<evidence type="ECO:0000256" key="4">
    <source>
        <dbReference type="SAM" id="MobiDB-lite"/>
    </source>
</evidence>
<feature type="region of interest" description="Disordered" evidence="4">
    <location>
        <begin position="409"/>
        <end position="428"/>
    </location>
</feature>
<evidence type="ECO:0000256" key="1">
    <source>
        <dbReference type="ARBA" id="ARBA00022723"/>
    </source>
</evidence>
<dbReference type="KEGG" id="ruv:EC9_54560"/>
<evidence type="ECO:0000256" key="5">
    <source>
        <dbReference type="SAM" id="Phobius"/>
    </source>
</evidence>
<keyword evidence="8" id="KW-1185">Reference proteome</keyword>
<dbReference type="AlphaFoldDB" id="A0A517M8M2"/>
<dbReference type="OrthoDB" id="9868634at2"/>
<protein>
    <submittedName>
        <fullName evidence="7">FHA domain protein</fullName>
    </submittedName>
</protein>
<feature type="transmembrane region" description="Helical" evidence="5">
    <location>
        <begin position="126"/>
        <end position="145"/>
    </location>
</feature>
<name>A0A517M8M2_9BACT</name>
<dbReference type="Pfam" id="PF00498">
    <property type="entry name" value="FHA"/>
    <property type="match status" value="1"/>
</dbReference>
<reference evidence="7 8" key="1">
    <citation type="submission" date="2019-02" db="EMBL/GenBank/DDBJ databases">
        <title>Deep-cultivation of Planctomycetes and their phenomic and genomic characterization uncovers novel biology.</title>
        <authorList>
            <person name="Wiegand S."/>
            <person name="Jogler M."/>
            <person name="Boedeker C."/>
            <person name="Pinto D."/>
            <person name="Vollmers J."/>
            <person name="Rivas-Marin E."/>
            <person name="Kohn T."/>
            <person name="Peeters S.H."/>
            <person name="Heuer A."/>
            <person name="Rast P."/>
            <person name="Oberbeckmann S."/>
            <person name="Bunk B."/>
            <person name="Jeske O."/>
            <person name="Meyerdierks A."/>
            <person name="Storesund J.E."/>
            <person name="Kallscheuer N."/>
            <person name="Luecker S."/>
            <person name="Lage O.M."/>
            <person name="Pohl T."/>
            <person name="Merkel B.J."/>
            <person name="Hornburger P."/>
            <person name="Mueller R.-W."/>
            <person name="Bruemmer F."/>
            <person name="Labrenz M."/>
            <person name="Spormann A.M."/>
            <person name="Op den Camp H."/>
            <person name="Overmann J."/>
            <person name="Amann R."/>
            <person name="Jetten M.S.M."/>
            <person name="Mascher T."/>
            <person name="Medema M.H."/>
            <person name="Devos D.P."/>
            <person name="Kaster A.-K."/>
            <person name="Ovreas L."/>
            <person name="Rohde M."/>
            <person name="Galperin M.Y."/>
            <person name="Jogler C."/>
        </authorList>
    </citation>
    <scope>NUCLEOTIDE SEQUENCE [LARGE SCALE GENOMIC DNA]</scope>
    <source>
        <strain evidence="7 8">EC9</strain>
    </source>
</reference>
<keyword evidence="5" id="KW-0812">Transmembrane</keyword>
<gene>
    <name evidence="7" type="ORF">EC9_54560</name>
</gene>
<evidence type="ECO:0000256" key="3">
    <source>
        <dbReference type="ARBA" id="ARBA00022833"/>
    </source>
</evidence>
<dbReference type="GO" id="GO:0008270">
    <property type="term" value="F:zinc ion binding"/>
    <property type="evidence" value="ECO:0007669"/>
    <property type="project" value="UniProtKB-KW"/>
</dbReference>
<organism evidence="7 8">
    <name type="scientific">Rosistilla ulvae</name>
    <dbReference type="NCBI Taxonomy" id="1930277"/>
    <lineage>
        <taxon>Bacteria</taxon>
        <taxon>Pseudomonadati</taxon>
        <taxon>Planctomycetota</taxon>
        <taxon>Planctomycetia</taxon>
        <taxon>Pirellulales</taxon>
        <taxon>Pirellulaceae</taxon>
        <taxon>Rosistilla</taxon>
    </lineage>
</organism>
<dbReference type="SUPFAM" id="SSF49879">
    <property type="entry name" value="SMAD/FHA domain"/>
    <property type="match status" value="1"/>
</dbReference>
<evidence type="ECO:0000313" key="8">
    <source>
        <dbReference type="Proteomes" id="UP000319557"/>
    </source>
</evidence>
<dbReference type="InterPro" id="IPR000253">
    <property type="entry name" value="FHA_dom"/>
</dbReference>
<keyword evidence="3" id="KW-0862">Zinc</keyword>
<dbReference type="PROSITE" id="PS50006">
    <property type="entry name" value="FHA_DOMAIN"/>
    <property type="match status" value="1"/>
</dbReference>
<keyword evidence="2" id="KW-0863">Zinc-finger</keyword>
<evidence type="ECO:0000259" key="6">
    <source>
        <dbReference type="PROSITE" id="PS50006"/>
    </source>
</evidence>
<dbReference type="Gene3D" id="2.60.200.20">
    <property type="match status" value="1"/>
</dbReference>
<sequence>MSASLPAGEAICPHCQSENKADAVRCVQCRRVLKIEIGPTAEPEQDGTDQPQTCSHCGETNPADAVRCSGCRRVLQSNYGPTQEGDQTQSAAAIGPGASPLPAFDIPTVLPPKQDELPPAIRKHRLALMLATIAVTGLLGFAFRIDRTARLQSWSDDCEQAFSNSGEASSTHWTTLPSGLVERVKVYLVADSPGDIQVASDLANRLPLEIVSEEAIGIQQWREATYPQIQESGGNHLSVVITNDSAQLRLAVLYQMRTQRRLPAFEYVASLGIMDLYGPILLLFSLCSAFAYGVDVWNIHQYRNQRRIAFSGYQAKRAQWLFQVQTHMARAEQATAGGDIETGKHLANEVLRVAPGFPDAVALLAEQQSPSDASSSESQTSANRLFSQLYLQVAGSPYAYHAPRSAKIVRVGRQRRKPGQGPEEGNDFVIRVPGSEAKTRKLSRQHLEIHRIGNDYFAIDRSAAGTHLNGRRLSNDQASLLATGDRLMIGGVLTLEVLIRREEFIGASAVQTEVEMTPYNNPGIVVDASVGDLVTIE</sequence>
<keyword evidence="5" id="KW-1133">Transmembrane helix</keyword>
<dbReference type="InterPro" id="IPR001876">
    <property type="entry name" value="Znf_RanBP2"/>
</dbReference>
<evidence type="ECO:0000256" key="2">
    <source>
        <dbReference type="ARBA" id="ARBA00022771"/>
    </source>
</evidence>
<dbReference type="Proteomes" id="UP000319557">
    <property type="component" value="Chromosome"/>
</dbReference>
<accession>A0A517M8M2</accession>
<evidence type="ECO:0000313" key="7">
    <source>
        <dbReference type="EMBL" id="QDS91232.1"/>
    </source>
</evidence>
<keyword evidence="5" id="KW-0472">Membrane</keyword>
<dbReference type="SMART" id="SM00547">
    <property type="entry name" value="ZnF_RBZ"/>
    <property type="match status" value="2"/>
</dbReference>